<dbReference type="EMBL" id="BAABDQ010000015">
    <property type="protein sequence ID" value="GAA3573823.1"/>
    <property type="molecule type" value="Genomic_DNA"/>
</dbReference>
<gene>
    <name evidence="1" type="ORF">GCM10022419_063560</name>
</gene>
<organism evidence="1 2">
    <name type="scientific">Nonomuraea rosea</name>
    <dbReference type="NCBI Taxonomy" id="638574"/>
    <lineage>
        <taxon>Bacteria</taxon>
        <taxon>Bacillati</taxon>
        <taxon>Actinomycetota</taxon>
        <taxon>Actinomycetes</taxon>
        <taxon>Streptosporangiales</taxon>
        <taxon>Streptosporangiaceae</taxon>
        <taxon>Nonomuraea</taxon>
    </lineage>
</organism>
<evidence type="ECO:0000313" key="2">
    <source>
        <dbReference type="Proteomes" id="UP001500630"/>
    </source>
</evidence>
<keyword evidence="2" id="KW-1185">Reference proteome</keyword>
<comment type="caution">
    <text evidence="1">The sequence shown here is derived from an EMBL/GenBank/DDBJ whole genome shotgun (WGS) entry which is preliminary data.</text>
</comment>
<evidence type="ECO:0000313" key="1">
    <source>
        <dbReference type="EMBL" id="GAA3573823.1"/>
    </source>
</evidence>
<protein>
    <recommendedName>
        <fullName evidence="3">Serine-threonine protein kinase</fullName>
    </recommendedName>
</protein>
<name>A0ABP6XYD3_9ACTN</name>
<dbReference type="Gene3D" id="3.40.50.1820">
    <property type="entry name" value="alpha/beta hydrolase"/>
    <property type="match status" value="1"/>
</dbReference>
<sequence>MARDLEGFPYLEAEFAANGRLLTEPAATDVSGLVNRRTPTDLIMLVHGWNNTATVARELYRELARSLRAAAPRTAPAGRTIALYGVLWPSAKWDWFERLTGTLDALDARHGTELGIRLDGLREVFTAPEQRERLAAARALLPDLERSSTAQREFVALVRGLLPTHDAPDDDAPDQLFALDDDDLAEQLTHRLPPMADQRGDFAVPADSLLWNLAGGFLEGARRLVDFVAYYEMKERAGTVGRDGLARFLRGQVPGGVRVHLVGHSFGARLVSAAAAASGGIGARACSMTLLQGAFSHFGFASNYLPGRDGLFRPAVTSKVVTGPLLITHTRNDQLVSIAYGIASQLAGQTGADAFGPASRYGGIGANGAQNTPEVAQGTLLAAGRAYNLHPGVPHNLNADAFITNHSAVTGREVAHAILSGVAATP</sequence>
<dbReference type="Proteomes" id="UP001500630">
    <property type="component" value="Unassembled WGS sequence"/>
</dbReference>
<dbReference type="SUPFAM" id="SSF53474">
    <property type="entry name" value="alpha/beta-Hydrolases"/>
    <property type="match status" value="1"/>
</dbReference>
<reference evidence="2" key="1">
    <citation type="journal article" date="2019" name="Int. J. Syst. Evol. Microbiol.">
        <title>The Global Catalogue of Microorganisms (GCM) 10K type strain sequencing project: providing services to taxonomists for standard genome sequencing and annotation.</title>
        <authorList>
            <consortium name="The Broad Institute Genomics Platform"/>
            <consortium name="The Broad Institute Genome Sequencing Center for Infectious Disease"/>
            <person name="Wu L."/>
            <person name="Ma J."/>
        </authorList>
    </citation>
    <scope>NUCLEOTIDE SEQUENCE [LARGE SCALE GENOMIC DNA]</scope>
    <source>
        <strain evidence="2">JCM 17326</strain>
    </source>
</reference>
<dbReference type="InterPro" id="IPR029058">
    <property type="entry name" value="AB_hydrolase_fold"/>
</dbReference>
<accession>A0ABP6XYD3</accession>
<proteinExistence type="predicted"/>
<evidence type="ECO:0008006" key="3">
    <source>
        <dbReference type="Google" id="ProtNLM"/>
    </source>
</evidence>
<dbReference type="RefSeq" id="WP_345567478.1">
    <property type="nucleotide sequence ID" value="NZ_BAABDQ010000015.1"/>
</dbReference>